<keyword evidence="9" id="KW-0238">DNA-binding</keyword>
<evidence type="ECO:0000256" key="9">
    <source>
        <dbReference type="ARBA" id="ARBA00023125"/>
    </source>
</evidence>
<dbReference type="EMBL" id="SSTE01001908">
    <property type="protein sequence ID" value="KAA0064292.1"/>
    <property type="molecule type" value="Genomic_DNA"/>
</dbReference>
<evidence type="ECO:0000256" key="7">
    <source>
        <dbReference type="ARBA" id="ARBA00022918"/>
    </source>
</evidence>
<dbReference type="PROSITE" id="PS50013">
    <property type="entry name" value="CHROMO_2"/>
    <property type="match status" value="1"/>
</dbReference>
<keyword evidence="8" id="KW-0548">Nucleotidyltransferase</keyword>
<evidence type="ECO:0000313" key="15">
    <source>
        <dbReference type="Proteomes" id="UP000321393"/>
    </source>
</evidence>
<dbReference type="Proteomes" id="UP000321947">
    <property type="component" value="Unassembled WGS sequence"/>
</dbReference>
<dbReference type="GO" id="GO:0006310">
    <property type="term" value="P:DNA recombination"/>
    <property type="evidence" value="ECO:0007669"/>
    <property type="project" value="UniProtKB-KW"/>
</dbReference>
<dbReference type="GO" id="GO:0046872">
    <property type="term" value="F:metal ion binding"/>
    <property type="evidence" value="ECO:0007669"/>
    <property type="project" value="UniProtKB-KW"/>
</dbReference>
<evidence type="ECO:0000256" key="5">
    <source>
        <dbReference type="ARBA" id="ARBA00022842"/>
    </source>
</evidence>
<keyword evidence="8" id="KW-0239">DNA-directed DNA polymerase</keyword>
<dbReference type="Gene3D" id="3.30.420.10">
    <property type="entry name" value="Ribonuclease H-like superfamily/Ribonuclease H"/>
    <property type="match status" value="1"/>
</dbReference>
<dbReference type="PROSITE" id="PS50994">
    <property type="entry name" value="INTEGRASE"/>
    <property type="match status" value="1"/>
</dbReference>
<dbReference type="GO" id="GO:0003887">
    <property type="term" value="F:DNA-directed DNA polymerase activity"/>
    <property type="evidence" value="ECO:0007669"/>
    <property type="project" value="UniProtKB-KW"/>
</dbReference>
<dbReference type="EMBL" id="SSTD01016369">
    <property type="protein sequence ID" value="TYK01028.1"/>
    <property type="molecule type" value="Genomic_DNA"/>
</dbReference>
<dbReference type="InterPro" id="IPR041588">
    <property type="entry name" value="Integrase_H2C2"/>
</dbReference>
<keyword evidence="7" id="KW-0695">RNA-directed DNA polymerase</keyword>
<feature type="domain" description="Integrase catalytic" evidence="12">
    <location>
        <begin position="123"/>
        <end position="287"/>
    </location>
</feature>
<dbReference type="OrthoDB" id="5554229at2759"/>
<dbReference type="GO" id="GO:0003964">
    <property type="term" value="F:RNA-directed DNA polymerase activity"/>
    <property type="evidence" value="ECO:0007669"/>
    <property type="project" value="UniProtKB-KW"/>
</dbReference>
<dbReference type="InterPro" id="IPR016197">
    <property type="entry name" value="Chromo-like_dom_sf"/>
</dbReference>
<evidence type="ECO:0000259" key="12">
    <source>
        <dbReference type="PROSITE" id="PS50994"/>
    </source>
</evidence>
<evidence type="ECO:0000256" key="4">
    <source>
        <dbReference type="ARBA" id="ARBA00022801"/>
    </source>
</evidence>
<comment type="caution">
    <text evidence="14">The sequence shown here is derived from an EMBL/GenBank/DDBJ whole genome shotgun (WGS) entry which is preliminary data.</text>
</comment>
<dbReference type="Proteomes" id="UP000321393">
    <property type="component" value="Unassembled WGS sequence"/>
</dbReference>
<evidence type="ECO:0000313" key="13">
    <source>
        <dbReference type="EMBL" id="KAA0064292.1"/>
    </source>
</evidence>
<dbReference type="InterPro" id="IPR012337">
    <property type="entry name" value="RNaseH-like_sf"/>
</dbReference>
<dbReference type="Pfam" id="PF24626">
    <property type="entry name" value="SH3_Tf2-1"/>
    <property type="match status" value="1"/>
</dbReference>
<evidence type="ECO:0000256" key="6">
    <source>
        <dbReference type="ARBA" id="ARBA00022908"/>
    </source>
</evidence>
<dbReference type="GO" id="GO:0006508">
    <property type="term" value="P:proteolysis"/>
    <property type="evidence" value="ECO:0007669"/>
    <property type="project" value="UniProtKB-KW"/>
</dbReference>
<dbReference type="InterPro" id="IPR000953">
    <property type="entry name" value="Chromo/chromo_shadow_dom"/>
</dbReference>
<reference evidence="15 16" key="1">
    <citation type="submission" date="2019-08" db="EMBL/GenBank/DDBJ databases">
        <title>Draft genome sequences of two oriental melons (Cucumis melo L. var makuwa).</title>
        <authorList>
            <person name="Kwon S.-Y."/>
        </authorList>
    </citation>
    <scope>NUCLEOTIDE SEQUENCE [LARGE SCALE GENOMIC DNA]</scope>
    <source>
        <strain evidence="16">cv. Chang Bougi</strain>
        <strain evidence="15">cv. SW 3</strain>
        <tissue evidence="14">Leaf</tissue>
    </source>
</reference>
<accession>A0A5D3BPN9</accession>
<keyword evidence="5" id="KW-0460">Magnesium</keyword>
<keyword evidence="4" id="KW-0378">Hydrolase</keyword>
<evidence type="ECO:0000256" key="8">
    <source>
        <dbReference type="ARBA" id="ARBA00022932"/>
    </source>
</evidence>
<protein>
    <submittedName>
        <fullName evidence="14">Transposon Ty3-G Gag-Pol polyprotein</fullName>
    </submittedName>
</protein>
<dbReference type="GO" id="GO:0004190">
    <property type="term" value="F:aspartic-type endopeptidase activity"/>
    <property type="evidence" value="ECO:0007669"/>
    <property type="project" value="UniProtKB-KW"/>
</dbReference>
<name>A0A5D3BPN9_CUCMM</name>
<keyword evidence="2" id="KW-0479">Metal-binding</keyword>
<evidence type="ECO:0000259" key="11">
    <source>
        <dbReference type="PROSITE" id="PS50013"/>
    </source>
</evidence>
<dbReference type="Pfam" id="PF17921">
    <property type="entry name" value="Integrase_H2C2"/>
    <property type="match status" value="1"/>
</dbReference>
<evidence type="ECO:0000313" key="16">
    <source>
        <dbReference type="Proteomes" id="UP000321947"/>
    </source>
</evidence>
<evidence type="ECO:0000256" key="1">
    <source>
        <dbReference type="ARBA" id="ARBA00022670"/>
    </source>
</evidence>
<sequence length="471" mass="54731">MSTSGIVDMEIVTKEVENDKELQQIMEQLQTDHPPGGKYSWVNGRLLYKGRVVLSKSSSLILSLLHTFHDSIFGGHSGSLRTYKRMSGELYRKRMKVDIKSYVEQCEVCQRNKYKATKPARVLQPLPIPERILEDWTMDFIEGLSKAGGMNVIIVVVDRLSKYAYFITLKHPFSAKQVVAKFIDKVVRRHGIPKSIISGRDKNFLSNFWKELFYTMGTILKRSRSFHQQTDGQTERVNQCLETYLRCFCNDQPSKWDQFIPRAELWYNTTFHASTCTTPFQVVYGRPPPPMLSYGENKTSNNEVELLLKERDLAINALKENLHVAQNRMKKMASMKRRELKFKVGDEVFPKLKPYPQRSLARKRAEKLASRYYGPYRITETIGEVVYRLDLSPEASIHNVFHISQLKHKLGKQHTVQLQQFVLTAEVKLQLWHETVSGIRWSTKLGANEWLVKWKGLPESEAMWESVYLMN</sequence>
<dbReference type="InterPro" id="IPR056924">
    <property type="entry name" value="SH3_Tf2-1"/>
</dbReference>
<dbReference type="GO" id="GO:0015074">
    <property type="term" value="P:DNA integration"/>
    <property type="evidence" value="ECO:0007669"/>
    <property type="project" value="UniProtKB-KW"/>
</dbReference>
<dbReference type="PANTHER" id="PTHR37984:SF5">
    <property type="entry name" value="PROTEIN NYNRIN-LIKE"/>
    <property type="match status" value="1"/>
</dbReference>
<keyword evidence="1" id="KW-0645">Protease</keyword>
<keyword evidence="3" id="KW-0064">Aspartyl protease</keyword>
<dbReference type="InterPro" id="IPR001584">
    <property type="entry name" value="Integrase_cat-core"/>
</dbReference>
<dbReference type="AlphaFoldDB" id="A0A5D3BPN9"/>
<dbReference type="InterPro" id="IPR050951">
    <property type="entry name" value="Retrovirus_Pol_polyprotein"/>
</dbReference>
<keyword evidence="10" id="KW-0233">DNA recombination</keyword>
<evidence type="ECO:0000256" key="10">
    <source>
        <dbReference type="ARBA" id="ARBA00023172"/>
    </source>
</evidence>
<keyword evidence="6" id="KW-0229">DNA integration</keyword>
<dbReference type="GO" id="GO:0003677">
    <property type="term" value="F:DNA binding"/>
    <property type="evidence" value="ECO:0007669"/>
    <property type="project" value="UniProtKB-KW"/>
</dbReference>
<organism evidence="14 16">
    <name type="scientific">Cucumis melo var. makuwa</name>
    <name type="common">Oriental melon</name>
    <dbReference type="NCBI Taxonomy" id="1194695"/>
    <lineage>
        <taxon>Eukaryota</taxon>
        <taxon>Viridiplantae</taxon>
        <taxon>Streptophyta</taxon>
        <taxon>Embryophyta</taxon>
        <taxon>Tracheophyta</taxon>
        <taxon>Spermatophyta</taxon>
        <taxon>Magnoliopsida</taxon>
        <taxon>eudicotyledons</taxon>
        <taxon>Gunneridae</taxon>
        <taxon>Pentapetalae</taxon>
        <taxon>rosids</taxon>
        <taxon>fabids</taxon>
        <taxon>Cucurbitales</taxon>
        <taxon>Cucurbitaceae</taxon>
        <taxon>Benincaseae</taxon>
        <taxon>Cucumis</taxon>
    </lineage>
</organism>
<evidence type="ECO:0000256" key="3">
    <source>
        <dbReference type="ARBA" id="ARBA00022750"/>
    </source>
</evidence>
<evidence type="ECO:0000256" key="2">
    <source>
        <dbReference type="ARBA" id="ARBA00022723"/>
    </source>
</evidence>
<gene>
    <name evidence="14" type="ORF">E5676_scaffold264G00330</name>
    <name evidence="13" type="ORF">E6C27_scaffold548G002690</name>
</gene>
<evidence type="ECO:0000313" key="14">
    <source>
        <dbReference type="EMBL" id="TYK01028.1"/>
    </source>
</evidence>
<keyword evidence="8" id="KW-0808">Transferase</keyword>
<proteinExistence type="predicted"/>
<dbReference type="Gene3D" id="1.10.340.70">
    <property type="match status" value="1"/>
</dbReference>
<feature type="domain" description="Chromo" evidence="11">
    <location>
        <begin position="423"/>
        <end position="471"/>
    </location>
</feature>
<dbReference type="InterPro" id="IPR036397">
    <property type="entry name" value="RNaseH_sf"/>
</dbReference>
<dbReference type="SUPFAM" id="SSF54160">
    <property type="entry name" value="Chromo domain-like"/>
    <property type="match status" value="1"/>
</dbReference>
<dbReference type="SUPFAM" id="SSF53098">
    <property type="entry name" value="Ribonuclease H-like"/>
    <property type="match status" value="1"/>
</dbReference>
<dbReference type="PANTHER" id="PTHR37984">
    <property type="entry name" value="PROTEIN CBG26694"/>
    <property type="match status" value="1"/>
</dbReference>